<keyword evidence="3" id="KW-0698">rRNA processing</keyword>
<keyword evidence="8" id="KW-1185">Reference proteome</keyword>
<dbReference type="KEGG" id="beq:BEWA_010010"/>
<dbReference type="HAMAP" id="MF_00014">
    <property type="entry name" value="Ribosome_mat_RimM"/>
    <property type="match status" value="1"/>
</dbReference>
<dbReference type="InterPro" id="IPR013087">
    <property type="entry name" value="Znf_C2H2_type"/>
</dbReference>
<dbReference type="InterPro" id="IPR011961">
    <property type="entry name" value="RimM"/>
</dbReference>
<dbReference type="InterPro" id="IPR002676">
    <property type="entry name" value="RimM_N"/>
</dbReference>
<dbReference type="PANTHER" id="PTHR33692">
    <property type="entry name" value="RIBOSOME MATURATION FACTOR RIMM"/>
    <property type="match status" value="1"/>
</dbReference>
<evidence type="ECO:0000256" key="2">
    <source>
        <dbReference type="ARBA" id="ARBA00022517"/>
    </source>
</evidence>
<dbReference type="GO" id="GO:0008270">
    <property type="term" value="F:zinc ion binding"/>
    <property type="evidence" value="ECO:0007669"/>
    <property type="project" value="UniProtKB-KW"/>
</dbReference>
<evidence type="ECO:0000256" key="5">
    <source>
        <dbReference type="PROSITE-ProRule" id="PRU00042"/>
    </source>
</evidence>
<reference evidence="7 8" key="1">
    <citation type="journal article" date="2012" name="BMC Genomics">
        <title>Comparative genomic analysis and phylogenetic position of Theileria equi.</title>
        <authorList>
            <person name="Kappmeyer L.S."/>
            <person name="Thiagarajan M."/>
            <person name="Herndon D.R."/>
            <person name="Ramsay J.D."/>
            <person name="Caler E."/>
            <person name="Djikeng A."/>
            <person name="Gillespie J.J."/>
            <person name="Lau A.O."/>
            <person name="Roalson E.H."/>
            <person name="Silva J.C."/>
            <person name="Silva M.G."/>
            <person name="Suarez C.E."/>
            <person name="Ueti M.W."/>
            <person name="Nene V.M."/>
            <person name="Mealey R.H."/>
            <person name="Knowles D.P."/>
            <person name="Brayton K.A."/>
        </authorList>
    </citation>
    <scope>NUCLEOTIDE SEQUENCE [LARGE SCALE GENOMIC DNA]</scope>
    <source>
        <strain evidence="7 8">WA</strain>
    </source>
</reference>
<dbReference type="SUPFAM" id="SSF55979">
    <property type="entry name" value="DNA clamp"/>
    <property type="match status" value="1"/>
</dbReference>
<dbReference type="GO" id="GO:0006364">
    <property type="term" value="P:rRNA processing"/>
    <property type="evidence" value="ECO:0007669"/>
    <property type="project" value="UniProtKB-KW"/>
</dbReference>
<accession>L0B146</accession>
<evidence type="ECO:0000313" key="7">
    <source>
        <dbReference type="EMBL" id="AFZ81587.1"/>
    </source>
</evidence>
<evidence type="ECO:0000313" key="8">
    <source>
        <dbReference type="Proteomes" id="UP000031512"/>
    </source>
</evidence>
<keyword evidence="5" id="KW-0479">Metal-binding</keyword>
<dbReference type="Gene3D" id="2.40.30.60">
    <property type="entry name" value="RimM"/>
    <property type="match status" value="1"/>
</dbReference>
<dbReference type="Proteomes" id="UP000031512">
    <property type="component" value="Chromosome 3"/>
</dbReference>
<dbReference type="EMBL" id="CP001670">
    <property type="protein sequence ID" value="AFZ81587.1"/>
    <property type="molecule type" value="Genomic_DNA"/>
</dbReference>
<dbReference type="OrthoDB" id="364858at2759"/>
<dbReference type="GeneID" id="15806354"/>
<protein>
    <submittedName>
        <fullName evidence="7">16S rRNA processing protein RimM domain-containing protein</fullName>
        <ecNumber evidence="7">3.1.11.2</ecNumber>
    </submittedName>
</protein>
<keyword evidence="2" id="KW-0690">Ribosome biogenesis</keyword>
<dbReference type="RefSeq" id="XP_004831253.1">
    <property type="nucleotide sequence ID" value="XM_004831196.1"/>
</dbReference>
<evidence type="ECO:0000259" key="6">
    <source>
        <dbReference type="PROSITE" id="PS50157"/>
    </source>
</evidence>
<evidence type="ECO:0000256" key="4">
    <source>
        <dbReference type="ARBA" id="ARBA00023186"/>
    </source>
</evidence>
<keyword evidence="5" id="KW-0862">Zinc</keyword>
<dbReference type="Pfam" id="PF01782">
    <property type="entry name" value="RimM"/>
    <property type="match status" value="1"/>
</dbReference>
<dbReference type="eggNOG" id="KOG2388">
    <property type="taxonomic scope" value="Eukaryota"/>
</dbReference>
<dbReference type="InterPro" id="IPR046938">
    <property type="entry name" value="DNA_clamp_sf"/>
</dbReference>
<feature type="domain" description="C2H2-type" evidence="6">
    <location>
        <begin position="840"/>
        <end position="862"/>
    </location>
</feature>
<evidence type="ECO:0000256" key="1">
    <source>
        <dbReference type="ARBA" id="ARBA00022490"/>
    </source>
</evidence>
<dbReference type="PANTHER" id="PTHR33692:SF1">
    <property type="entry name" value="RIBOSOME MATURATION FACTOR RIMM"/>
    <property type="match status" value="1"/>
</dbReference>
<keyword evidence="7" id="KW-0378">Hydrolase</keyword>
<dbReference type="GO" id="GO:0005840">
    <property type="term" value="C:ribosome"/>
    <property type="evidence" value="ECO:0007669"/>
    <property type="project" value="InterPro"/>
</dbReference>
<keyword evidence="1" id="KW-0963">Cytoplasm</keyword>
<dbReference type="SUPFAM" id="SSF50447">
    <property type="entry name" value="Translation proteins"/>
    <property type="match status" value="1"/>
</dbReference>
<dbReference type="GO" id="GO:0000077">
    <property type="term" value="P:DNA damage checkpoint signaling"/>
    <property type="evidence" value="ECO:0007669"/>
    <property type="project" value="InterPro"/>
</dbReference>
<dbReference type="InterPro" id="IPR007268">
    <property type="entry name" value="Rad9/Ddc1"/>
</dbReference>
<dbReference type="InterPro" id="IPR036976">
    <property type="entry name" value="RimM_N_sf"/>
</dbReference>
<dbReference type="AlphaFoldDB" id="L0B146"/>
<proteinExistence type="inferred from homology"/>
<dbReference type="GO" id="GO:0008311">
    <property type="term" value="F:double-stranded DNA 3'-5' DNA exonuclease activity"/>
    <property type="evidence" value="ECO:0007669"/>
    <property type="project" value="UniProtKB-EC"/>
</dbReference>
<dbReference type="InterPro" id="IPR009000">
    <property type="entry name" value="Transl_B-barrel_sf"/>
</dbReference>
<sequence>MEYELSGAQTLVLKKIFLLFRHVSANLQIVASENGLNLYALNGSNSAWLHIQLGKGFFKRIDCRDLDNTPAGNSIKVKHWVVSTKHLCQSLSIVVPPSQKNNLYSAVFMKDIGNCDDIRTTVALEKLTLREDKKHPNLLSFILHCANQNIRRSATISFEEYKLSIPDELRWYNWHYLRIQPTVLYKSINPYSSQLDDLSISYDDANEDIILNIIKNSTQTLGRNKSKKNKKSGFSGKISINSGYFQKLELDDNIPHPEKITISLKEFLSLISFCESMKSPLSLILKSPGEPVIALFGGAVSISESVTDYLNIHHIVASGTSQSDGNINDTILTQHNFSWSGSLWISSVQTDDNIKNTEQIGKTGINISGNEHSFVDEIEDYVESESKNNNIKIVSDKLSKLERINIYNTISLDFIPDQEILTHISDDFKNPVEGSDKSSSCVNTIYHSTNEKDEDFCDELADIWICLNIFSPTSLFLYTNHFYNKKFCLNDNNNNKYYKKSRHSRVGFKNKDKCQNVQLNKFSIFTPHDKYKLSSGILNYDVKDFLSPTPDLTKIDNTFIKDVNAPNVISEELPLLQNVLNNDYQSPLFNNDCNMLNDFNPKEIPNRDKLYIDKSIIYNISSDQYIVVGFIAAAHGLNGYIKVKSYTKNPELKLCKPGYRFLKFPYNDDNVIPMKITNGKCLGDKDSYLVKLEGIDTKAQALRLKGAYITILLNDIDPLEENTFYASDLLDLDLYLYNDINRTKLGKIVGFLHRSDIAYSKKYEDFVDDLIDVEMDMRISLKTLINATKENSEKRENSFDTEKGVSIITENDLDDADDIIDVSDEFDKPIVHGVHYIKYYNCSICKKSFTNYDKAMEHDKMHKENVITTDILVNNEDDTNQDNKLKIVDIEEISKGKIRRPIRRFYVPLVKDETVKFIDVENRSVYVDPYTIFIGEDGTSVMNSEN</sequence>
<dbReference type="VEuPathDB" id="PiroplasmaDB:BEWA_010010"/>
<dbReference type="PROSITE" id="PS00028">
    <property type="entry name" value="ZINC_FINGER_C2H2_1"/>
    <property type="match status" value="1"/>
</dbReference>
<dbReference type="GO" id="GO:0043022">
    <property type="term" value="F:ribosome binding"/>
    <property type="evidence" value="ECO:0007669"/>
    <property type="project" value="InterPro"/>
</dbReference>
<dbReference type="STRING" id="1537102.L0B146"/>
<dbReference type="GO" id="GO:0030896">
    <property type="term" value="C:checkpoint clamp complex"/>
    <property type="evidence" value="ECO:0007669"/>
    <property type="project" value="InterPro"/>
</dbReference>
<keyword evidence="4" id="KW-0143">Chaperone</keyword>
<keyword evidence="5" id="KW-0863">Zinc-finger</keyword>
<dbReference type="PROSITE" id="PS50157">
    <property type="entry name" value="ZINC_FINGER_C2H2_2"/>
    <property type="match status" value="1"/>
</dbReference>
<dbReference type="Gene3D" id="3.70.10.10">
    <property type="match status" value="1"/>
</dbReference>
<name>L0B146_THEEQ</name>
<dbReference type="EC" id="3.1.11.2" evidence="7"/>
<organism evidence="7 8">
    <name type="scientific">Theileria equi strain WA</name>
    <dbReference type="NCBI Taxonomy" id="1537102"/>
    <lineage>
        <taxon>Eukaryota</taxon>
        <taxon>Sar</taxon>
        <taxon>Alveolata</taxon>
        <taxon>Apicomplexa</taxon>
        <taxon>Aconoidasida</taxon>
        <taxon>Piroplasmida</taxon>
        <taxon>Theileriidae</taxon>
        <taxon>Theileria</taxon>
    </lineage>
</organism>
<evidence type="ECO:0000256" key="3">
    <source>
        <dbReference type="ARBA" id="ARBA00022552"/>
    </source>
</evidence>
<dbReference type="Pfam" id="PF04139">
    <property type="entry name" value="Rad9"/>
    <property type="match status" value="1"/>
</dbReference>
<gene>
    <name evidence="7" type="ORF">BEWA_010010</name>
</gene>